<evidence type="ECO:0000313" key="3">
    <source>
        <dbReference type="EMBL" id="VAW97637.1"/>
    </source>
</evidence>
<evidence type="ECO:0000259" key="2">
    <source>
        <dbReference type="PROSITE" id="PS50914"/>
    </source>
</evidence>
<feature type="domain" description="BON" evidence="2">
    <location>
        <begin position="49"/>
        <end position="118"/>
    </location>
</feature>
<dbReference type="AlphaFoldDB" id="A0A3B1ADU8"/>
<dbReference type="EMBL" id="UOFV01000122">
    <property type="protein sequence ID" value="VAW97637.1"/>
    <property type="molecule type" value="Genomic_DNA"/>
</dbReference>
<gene>
    <name evidence="3" type="ORF">MNBD_GAMMA19-571</name>
</gene>
<protein>
    <submittedName>
        <fullName evidence="3">21 kDa hemolysin</fullName>
    </submittedName>
</protein>
<dbReference type="SMART" id="SM00749">
    <property type="entry name" value="BON"/>
    <property type="match status" value="2"/>
</dbReference>
<dbReference type="InterPro" id="IPR051686">
    <property type="entry name" value="Lipoprotein_DolP"/>
</dbReference>
<dbReference type="PROSITE" id="PS50914">
    <property type="entry name" value="BON"/>
    <property type="match status" value="2"/>
</dbReference>
<keyword evidence="1" id="KW-0732">Signal</keyword>
<dbReference type="PANTHER" id="PTHR34606:SF4">
    <property type="entry name" value="OUTER MEMBRANE LIPOPROTEIN DOLP"/>
    <property type="match status" value="1"/>
</dbReference>
<dbReference type="InterPro" id="IPR014004">
    <property type="entry name" value="Transpt-assoc_nodulatn_dom_bac"/>
</dbReference>
<organism evidence="3">
    <name type="scientific">hydrothermal vent metagenome</name>
    <dbReference type="NCBI Taxonomy" id="652676"/>
    <lineage>
        <taxon>unclassified sequences</taxon>
        <taxon>metagenomes</taxon>
        <taxon>ecological metagenomes</taxon>
    </lineage>
</organism>
<name>A0A3B1ADU8_9ZZZZ</name>
<dbReference type="Pfam" id="PF04972">
    <property type="entry name" value="BON"/>
    <property type="match status" value="2"/>
</dbReference>
<sequence>MKPDKLLLILFAIVAFTLSTGCVAPVLVAGAAGGASVAHDKRSNQTMIDDQLIETKAKDAIYADVKMAKRVHINVTSFNRVVLLTGEALSRATRDKVVDIVRHLDKVRRVHNEIRVADLTGLSARTNDTWITSKIKTQMLTTKGFDSTRVKVVTEDGSVFLMGLVTKEIGNQAAAIAREISGVKRVVKVFEYL</sequence>
<dbReference type="PANTHER" id="PTHR34606">
    <property type="entry name" value="BON DOMAIN-CONTAINING PROTEIN"/>
    <property type="match status" value="1"/>
</dbReference>
<accession>A0A3B1ADU8</accession>
<evidence type="ECO:0000256" key="1">
    <source>
        <dbReference type="ARBA" id="ARBA00022729"/>
    </source>
</evidence>
<proteinExistence type="predicted"/>
<dbReference type="InterPro" id="IPR007055">
    <property type="entry name" value="BON_dom"/>
</dbReference>
<feature type="domain" description="BON" evidence="2">
    <location>
        <begin position="127"/>
        <end position="193"/>
    </location>
</feature>
<reference evidence="3" key="1">
    <citation type="submission" date="2018-06" db="EMBL/GenBank/DDBJ databases">
        <authorList>
            <person name="Zhirakovskaya E."/>
        </authorList>
    </citation>
    <scope>NUCLEOTIDE SEQUENCE</scope>
</reference>
<dbReference type="Gene3D" id="3.30.1340.30">
    <property type="match status" value="1"/>
</dbReference>
<dbReference type="PROSITE" id="PS51257">
    <property type="entry name" value="PROKAR_LIPOPROTEIN"/>
    <property type="match status" value="1"/>
</dbReference>